<dbReference type="SUPFAM" id="SSF52540">
    <property type="entry name" value="P-loop containing nucleoside triphosphate hydrolases"/>
    <property type="match status" value="1"/>
</dbReference>
<gene>
    <name evidence="15" type="ORF">WJX74_010900</name>
</gene>
<dbReference type="SUPFAM" id="SSF82708">
    <property type="entry name" value="R3H domain"/>
    <property type="match status" value="1"/>
</dbReference>
<dbReference type="EC" id="3.6.4.12" evidence="4"/>
<sequence>MPSEASKKKTAAKKAAAARSAAGNSTSDQTSSTTPSSQGEDPQTRITLPACLTARQRAALHQWAEARSLKHESVGEGDTRKLCLGPDDAHEQVSIPEAEAISDGELCQLIHKHLHVDTEQLLDGLSSTPTATQKANSHLTKGDVVKATGQRAGHELRPQLPQKLTPEQFVEQMLPLLELEKSAEIQQAEEAVSIGGVEGAQAKGRVIANLRCSEAEGGLLGRTLLTLISNKGGGSISSPLPPHRFGPHDFVALKPNKADPATPALASGVVYRIRDDFITIAVEADIDEGLDQPLRLEKLANEETYKRLKDTLLGIGRSLAQAGPGSGLVDVAFQRRPPRFQQNPPAWQPLNTGLDESQVRAVGRALAAQDVALIHGPPGTGKTTAVVEVILQEVARGNKVLASAASNMAVDNLVERLSKADPRLSVVRLGHPARLLPQVLENSLEAHVYRSDNSALARDCRKEIKDANSRLLKLGRKDYQERRAIRTELKGLAKEERQRQERAVKEVLGKAAVVCSTLAGIGVRMLHGATFDVAVIDEAAQALEAAAWSALLRAPKAVLAGDHLQLPPTVLSKEAESKGMGRTLFERLHGLYGDDVSQMLTVQYRMHKDIMSWASAALYHNLLTAHSSVAHHTLSDLPGVQVGEQKEEGLGPLLLLDTAGCDMDEQAEDGSGSKYNDRETEVTWAHAHTLLEAGLKPQDIGIITPYNAQVARLRGLRPSQLAALEVSTVDGFQGREKEAVVISMVRSNHGGEVGFLADKRRMNVAVTRARRHCAIICSSETVNHDDFLAGLVAHFEAHGAYQSAAQLAVT</sequence>
<protein>
    <recommendedName>
        <fullName evidence="4">DNA helicase</fullName>
        <ecNumber evidence="4">3.6.4.12</ecNumber>
    </recommendedName>
</protein>
<proteinExistence type="inferred from homology"/>
<dbReference type="InterPro" id="IPR041679">
    <property type="entry name" value="DNA2/NAM7-like_C"/>
</dbReference>
<dbReference type="FunFam" id="3.40.50.300:FF:000326">
    <property type="entry name" value="P-loop containing nucleoside triphosphate hydrolase"/>
    <property type="match status" value="1"/>
</dbReference>
<evidence type="ECO:0000256" key="11">
    <source>
        <dbReference type="SAM" id="MobiDB-lite"/>
    </source>
</evidence>
<dbReference type="GO" id="GO:0005524">
    <property type="term" value="F:ATP binding"/>
    <property type="evidence" value="ECO:0007669"/>
    <property type="project" value="UniProtKB-KW"/>
</dbReference>
<dbReference type="Gene3D" id="2.40.30.270">
    <property type="match status" value="1"/>
</dbReference>
<evidence type="ECO:0000256" key="4">
    <source>
        <dbReference type="ARBA" id="ARBA00012551"/>
    </source>
</evidence>
<dbReference type="Pfam" id="PF13087">
    <property type="entry name" value="AAA_12"/>
    <property type="match status" value="1"/>
</dbReference>
<dbReference type="InterPro" id="IPR027417">
    <property type="entry name" value="P-loop_NTPase"/>
</dbReference>
<dbReference type="InterPro" id="IPR050534">
    <property type="entry name" value="Coronavir_polyprotein_1ab"/>
</dbReference>
<evidence type="ECO:0000313" key="16">
    <source>
        <dbReference type="Proteomes" id="UP001438707"/>
    </source>
</evidence>
<keyword evidence="5" id="KW-0963">Cytoplasm</keyword>
<evidence type="ECO:0000256" key="7">
    <source>
        <dbReference type="ARBA" id="ARBA00022801"/>
    </source>
</evidence>
<dbReference type="GO" id="GO:0043139">
    <property type="term" value="F:5'-3' DNA helicase activity"/>
    <property type="evidence" value="ECO:0007669"/>
    <property type="project" value="TreeGrafter"/>
</dbReference>
<evidence type="ECO:0000313" key="15">
    <source>
        <dbReference type="EMBL" id="KAK9825119.1"/>
    </source>
</evidence>
<dbReference type="GO" id="GO:0005634">
    <property type="term" value="C:nucleus"/>
    <property type="evidence" value="ECO:0007669"/>
    <property type="project" value="UniProtKB-SubCell"/>
</dbReference>
<keyword evidence="10" id="KW-0539">Nucleus</keyword>
<evidence type="ECO:0000256" key="1">
    <source>
        <dbReference type="ARBA" id="ARBA00004123"/>
    </source>
</evidence>
<evidence type="ECO:0000259" key="14">
    <source>
        <dbReference type="Pfam" id="PF21138"/>
    </source>
</evidence>
<evidence type="ECO:0000256" key="6">
    <source>
        <dbReference type="ARBA" id="ARBA00022741"/>
    </source>
</evidence>
<dbReference type="GO" id="GO:0005737">
    <property type="term" value="C:cytoplasm"/>
    <property type="evidence" value="ECO:0007669"/>
    <property type="project" value="UniProtKB-SubCell"/>
</dbReference>
<dbReference type="InterPro" id="IPR036867">
    <property type="entry name" value="R3H_dom_sf"/>
</dbReference>
<comment type="caution">
    <text evidence="15">The sequence shown here is derived from an EMBL/GenBank/DDBJ whole genome shotgun (WGS) entry which is preliminary data.</text>
</comment>
<dbReference type="Proteomes" id="UP001438707">
    <property type="component" value="Unassembled WGS sequence"/>
</dbReference>
<evidence type="ECO:0000259" key="12">
    <source>
        <dbReference type="Pfam" id="PF13086"/>
    </source>
</evidence>
<evidence type="ECO:0000256" key="3">
    <source>
        <dbReference type="ARBA" id="ARBA00007913"/>
    </source>
</evidence>
<keyword evidence="6" id="KW-0547">Nucleotide-binding</keyword>
<dbReference type="PANTHER" id="PTHR43788:SF8">
    <property type="entry name" value="DNA-BINDING PROTEIN SMUBP-2"/>
    <property type="match status" value="1"/>
</dbReference>
<keyword evidence="16" id="KW-1185">Reference proteome</keyword>
<feature type="domain" description="Helicase SMUBP-2/HCS1 1B" evidence="14">
    <location>
        <begin position="170"/>
        <end position="288"/>
    </location>
</feature>
<dbReference type="Pfam" id="PF21138">
    <property type="entry name" value="SMUBP-2_HCS1_1B"/>
    <property type="match status" value="1"/>
</dbReference>
<dbReference type="InterPro" id="IPR047187">
    <property type="entry name" value="SF1_C_Upf1"/>
</dbReference>
<dbReference type="InterPro" id="IPR048761">
    <property type="entry name" value="SMUBP-2_HCS1_1B"/>
</dbReference>
<name>A0AAW1QUH5_9CHLO</name>
<evidence type="ECO:0000256" key="8">
    <source>
        <dbReference type="ARBA" id="ARBA00022806"/>
    </source>
</evidence>
<reference evidence="15 16" key="1">
    <citation type="journal article" date="2024" name="Nat. Commun.">
        <title>Phylogenomics reveals the evolutionary origins of lichenization in chlorophyte algae.</title>
        <authorList>
            <person name="Puginier C."/>
            <person name="Libourel C."/>
            <person name="Otte J."/>
            <person name="Skaloud P."/>
            <person name="Haon M."/>
            <person name="Grisel S."/>
            <person name="Petersen M."/>
            <person name="Berrin J.G."/>
            <person name="Delaux P.M."/>
            <person name="Dal Grande F."/>
            <person name="Keller J."/>
        </authorList>
    </citation>
    <scope>NUCLEOTIDE SEQUENCE [LARGE SCALE GENOMIC DNA]</scope>
    <source>
        <strain evidence="15 16">SAG 2145</strain>
    </source>
</reference>
<dbReference type="AlphaFoldDB" id="A0AAW1QUH5"/>
<dbReference type="Gene3D" id="3.40.50.300">
    <property type="entry name" value="P-loop containing nucleotide triphosphate hydrolases"/>
    <property type="match status" value="2"/>
</dbReference>
<dbReference type="CDD" id="cd18808">
    <property type="entry name" value="SF1_C_Upf1"/>
    <property type="match status" value="1"/>
</dbReference>
<evidence type="ECO:0000256" key="10">
    <source>
        <dbReference type="ARBA" id="ARBA00023242"/>
    </source>
</evidence>
<feature type="region of interest" description="Disordered" evidence="11">
    <location>
        <begin position="1"/>
        <end position="44"/>
    </location>
</feature>
<comment type="similarity">
    <text evidence="3">Belongs to the DNA2/NAM7 helicase family.</text>
</comment>
<comment type="subcellular location">
    <subcellularLocation>
        <location evidence="2">Cytoplasm</location>
    </subcellularLocation>
    <subcellularLocation>
        <location evidence="1">Nucleus</location>
    </subcellularLocation>
</comment>
<dbReference type="GO" id="GO:0005694">
    <property type="term" value="C:chromosome"/>
    <property type="evidence" value="ECO:0007669"/>
    <property type="project" value="UniProtKB-ARBA"/>
</dbReference>
<dbReference type="Pfam" id="PF13086">
    <property type="entry name" value="AAA_11"/>
    <property type="match status" value="1"/>
</dbReference>
<evidence type="ECO:0000259" key="13">
    <source>
        <dbReference type="Pfam" id="PF13087"/>
    </source>
</evidence>
<accession>A0AAW1QUH5</accession>
<dbReference type="PANTHER" id="PTHR43788">
    <property type="entry name" value="DNA2/NAM7 HELICASE FAMILY MEMBER"/>
    <property type="match status" value="1"/>
</dbReference>
<dbReference type="EMBL" id="JALJOS010000026">
    <property type="protein sequence ID" value="KAK9825119.1"/>
    <property type="molecule type" value="Genomic_DNA"/>
</dbReference>
<dbReference type="CDD" id="cd02325">
    <property type="entry name" value="R3H"/>
    <property type="match status" value="1"/>
</dbReference>
<feature type="domain" description="DNA2/NAM7 helicase helicase" evidence="12">
    <location>
        <begin position="354"/>
        <end position="573"/>
    </location>
</feature>
<evidence type="ECO:0000256" key="2">
    <source>
        <dbReference type="ARBA" id="ARBA00004496"/>
    </source>
</evidence>
<feature type="domain" description="DNA2/NAM7 helicase-like C-terminal" evidence="13">
    <location>
        <begin position="581"/>
        <end position="779"/>
    </location>
</feature>
<keyword evidence="8" id="KW-0347">Helicase</keyword>
<keyword evidence="7" id="KW-0378">Hydrolase</keyword>
<evidence type="ECO:0000256" key="9">
    <source>
        <dbReference type="ARBA" id="ARBA00022840"/>
    </source>
</evidence>
<dbReference type="InterPro" id="IPR041677">
    <property type="entry name" value="DNA2/NAM7_AAA_11"/>
</dbReference>
<dbReference type="GO" id="GO:0016787">
    <property type="term" value="F:hydrolase activity"/>
    <property type="evidence" value="ECO:0007669"/>
    <property type="project" value="UniProtKB-KW"/>
</dbReference>
<dbReference type="GO" id="GO:0003723">
    <property type="term" value="F:RNA binding"/>
    <property type="evidence" value="ECO:0007669"/>
    <property type="project" value="InterPro"/>
</dbReference>
<dbReference type="Gene3D" id="3.30.1370.50">
    <property type="entry name" value="R3H-like domain"/>
    <property type="match status" value="1"/>
</dbReference>
<feature type="compositionally biased region" description="Low complexity" evidence="11">
    <location>
        <begin position="13"/>
        <end position="37"/>
    </location>
</feature>
<keyword evidence="9" id="KW-0067">ATP-binding</keyword>
<organism evidence="15 16">
    <name type="scientific">Apatococcus lobatus</name>
    <dbReference type="NCBI Taxonomy" id="904363"/>
    <lineage>
        <taxon>Eukaryota</taxon>
        <taxon>Viridiplantae</taxon>
        <taxon>Chlorophyta</taxon>
        <taxon>core chlorophytes</taxon>
        <taxon>Trebouxiophyceae</taxon>
        <taxon>Chlorellales</taxon>
        <taxon>Chlorellaceae</taxon>
        <taxon>Apatococcus</taxon>
    </lineage>
</organism>
<evidence type="ECO:0000256" key="5">
    <source>
        <dbReference type="ARBA" id="ARBA00022490"/>
    </source>
</evidence>